<feature type="transmembrane region" description="Helical" evidence="1">
    <location>
        <begin position="82"/>
        <end position="115"/>
    </location>
</feature>
<keyword evidence="1" id="KW-1133">Transmembrane helix</keyword>
<evidence type="ECO:0000313" key="3">
    <source>
        <dbReference type="EMBL" id="KAF8487157.1"/>
    </source>
</evidence>
<keyword evidence="4" id="KW-1185">Reference proteome</keyword>
<dbReference type="EMBL" id="WHVB01000001">
    <property type="protein sequence ID" value="KAF8487157.1"/>
    <property type="molecule type" value="Genomic_DNA"/>
</dbReference>
<evidence type="ECO:0000313" key="4">
    <source>
        <dbReference type="Proteomes" id="UP000759537"/>
    </source>
</evidence>
<organism evidence="3 4">
    <name type="scientific">Russula ochroleuca</name>
    <dbReference type="NCBI Taxonomy" id="152965"/>
    <lineage>
        <taxon>Eukaryota</taxon>
        <taxon>Fungi</taxon>
        <taxon>Dikarya</taxon>
        <taxon>Basidiomycota</taxon>
        <taxon>Agaricomycotina</taxon>
        <taxon>Agaricomycetes</taxon>
        <taxon>Russulales</taxon>
        <taxon>Russulaceae</taxon>
        <taxon>Russula</taxon>
    </lineage>
</organism>
<protein>
    <recommendedName>
        <fullName evidence="2">Fungal STAND N-terminal Goodbye domain-containing protein</fullName>
    </recommendedName>
</protein>
<dbReference type="AlphaFoldDB" id="A0A9P5N5Y0"/>
<evidence type="ECO:0000256" key="1">
    <source>
        <dbReference type="SAM" id="Phobius"/>
    </source>
</evidence>
<comment type="caution">
    <text evidence="3">The sequence shown here is derived from an EMBL/GenBank/DDBJ whole genome shotgun (WGS) entry which is preliminary data.</text>
</comment>
<dbReference type="InterPro" id="IPR031350">
    <property type="entry name" value="Goodbye_dom"/>
</dbReference>
<gene>
    <name evidence="3" type="ORF">DFH94DRAFT_678202</name>
</gene>
<accession>A0A9P5N5Y0</accession>
<dbReference type="OrthoDB" id="7464126at2759"/>
<feature type="domain" description="Fungal STAND N-terminal Goodbye" evidence="2">
    <location>
        <begin position="20"/>
        <end position="142"/>
    </location>
</feature>
<reference evidence="3" key="1">
    <citation type="submission" date="2019-10" db="EMBL/GenBank/DDBJ databases">
        <authorList>
            <consortium name="DOE Joint Genome Institute"/>
            <person name="Kuo A."/>
            <person name="Miyauchi S."/>
            <person name="Kiss E."/>
            <person name="Drula E."/>
            <person name="Kohler A."/>
            <person name="Sanchez-Garcia M."/>
            <person name="Andreopoulos B."/>
            <person name="Barry K.W."/>
            <person name="Bonito G."/>
            <person name="Buee M."/>
            <person name="Carver A."/>
            <person name="Chen C."/>
            <person name="Cichocki N."/>
            <person name="Clum A."/>
            <person name="Culley D."/>
            <person name="Crous P.W."/>
            <person name="Fauchery L."/>
            <person name="Girlanda M."/>
            <person name="Hayes R."/>
            <person name="Keri Z."/>
            <person name="LaButti K."/>
            <person name="Lipzen A."/>
            <person name="Lombard V."/>
            <person name="Magnuson J."/>
            <person name="Maillard F."/>
            <person name="Morin E."/>
            <person name="Murat C."/>
            <person name="Nolan M."/>
            <person name="Ohm R."/>
            <person name="Pangilinan J."/>
            <person name="Pereira M."/>
            <person name="Perotto S."/>
            <person name="Peter M."/>
            <person name="Riley R."/>
            <person name="Sitrit Y."/>
            <person name="Stielow B."/>
            <person name="Szollosi G."/>
            <person name="Zifcakova L."/>
            <person name="Stursova M."/>
            <person name="Spatafora J.W."/>
            <person name="Tedersoo L."/>
            <person name="Vaario L.-M."/>
            <person name="Yamada A."/>
            <person name="Yan M."/>
            <person name="Wang P."/>
            <person name="Xu J."/>
            <person name="Bruns T."/>
            <person name="Baldrian P."/>
            <person name="Vilgalys R."/>
            <person name="Henrissat B."/>
            <person name="Grigoriev I.V."/>
            <person name="Hibbett D."/>
            <person name="Nagy L.G."/>
            <person name="Martin F.M."/>
        </authorList>
    </citation>
    <scope>NUCLEOTIDE SEQUENCE</scope>
    <source>
        <strain evidence="3">Prilba</strain>
    </source>
</reference>
<name>A0A9P5N5Y0_9AGAM</name>
<sequence length="193" mass="21516">MSHPHPTVSSSSSNFELIINNALDKYTKRTNNDLLAHPLAAQLQSCDSPRAILAVLQQQLQGPDQSRSSDERWSRWLDPTINVLYTLSSTVGAVGLAFSPVTVIFAGIGVLLSAAKDARASQDTLIDIFERVEMFFRRLEIYTEVPPTSEMTENIVQIMVEVLSIFGIAMKVIKQGRTSKVFREIFKEADRSD</sequence>
<dbReference type="Pfam" id="PF17109">
    <property type="entry name" value="Goodbye"/>
    <property type="match status" value="1"/>
</dbReference>
<keyword evidence="1" id="KW-0472">Membrane</keyword>
<dbReference type="Proteomes" id="UP000759537">
    <property type="component" value="Unassembled WGS sequence"/>
</dbReference>
<keyword evidence="1" id="KW-0812">Transmembrane</keyword>
<proteinExistence type="predicted"/>
<reference evidence="3" key="2">
    <citation type="journal article" date="2020" name="Nat. Commun.">
        <title>Large-scale genome sequencing of mycorrhizal fungi provides insights into the early evolution of symbiotic traits.</title>
        <authorList>
            <person name="Miyauchi S."/>
            <person name="Kiss E."/>
            <person name="Kuo A."/>
            <person name="Drula E."/>
            <person name="Kohler A."/>
            <person name="Sanchez-Garcia M."/>
            <person name="Morin E."/>
            <person name="Andreopoulos B."/>
            <person name="Barry K.W."/>
            <person name="Bonito G."/>
            <person name="Buee M."/>
            <person name="Carver A."/>
            <person name="Chen C."/>
            <person name="Cichocki N."/>
            <person name="Clum A."/>
            <person name="Culley D."/>
            <person name="Crous P.W."/>
            <person name="Fauchery L."/>
            <person name="Girlanda M."/>
            <person name="Hayes R.D."/>
            <person name="Keri Z."/>
            <person name="LaButti K."/>
            <person name="Lipzen A."/>
            <person name="Lombard V."/>
            <person name="Magnuson J."/>
            <person name="Maillard F."/>
            <person name="Murat C."/>
            <person name="Nolan M."/>
            <person name="Ohm R.A."/>
            <person name="Pangilinan J."/>
            <person name="Pereira M.F."/>
            <person name="Perotto S."/>
            <person name="Peter M."/>
            <person name="Pfister S."/>
            <person name="Riley R."/>
            <person name="Sitrit Y."/>
            <person name="Stielow J.B."/>
            <person name="Szollosi G."/>
            <person name="Zifcakova L."/>
            <person name="Stursova M."/>
            <person name="Spatafora J.W."/>
            <person name="Tedersoo L."/>
            <person name="Vaario L.M."/>
            <person name="Yamada A."/>
            <person name="Yan M."/>
            <person name="Wang P."/>
            <person name="Xu J."/>
            <person name="Bruns T."/>
            <person name="Baldrian P."/>
            <person name="Vilgalys R."/>
            <person name="Dunand C."/>
            <person name="Henrissat B."/>
            <person name="Grigoriev I.V."/>
            <person name="Hibbett D."/>
            <person name="Nagy L.G."/>
            <person name="Martin F.M."/>
        </authorList>
    </citation>
    <scope>NUCLEOTIDE SEQUENCE</scope>
    <source>
        <strain evidence="3">Prilba</strain>
    </source>
</reference>
<evidence type="ECO:0000259" key="2">
    <source>
        <dbReference type="Pfam" id="PF17109"/>
    </source>
</evidence>